<proteinExistence type="predicted"/>
<dbReference type="SMART" id="SM00858">
    <property type="entry name" value="SAF"/>
    <property type="match status" value="1"/>
</dbReference>
<dbReference type="CDD" id="cd11614">
    <property type="entry name" value="SAF_CpaB_FlgA_like"/>
    <property type="match status" value="1"/>
</dbReference>
<feature type="domain" description="SAF" evidence="1">
    <location>
        <begin position="51"/>
        <end position="109"/>
    </location>
</feature>
<gene>
    <name evidence="2" type="ORF">BXT84_00520</name>
</gene>
<evidence type="ECO:0000313" key="3">
    <source>
        <dbReference type="Proteomes" id="UP000325292"/>
    </source>
</evidence>
<dbReference type="Pfam" id="PF08666">
    <property type="entry name" value="SAF"/>
    <property type="match status" value="1"/>
</dbReference>
<protein>
    <recommendedName>
        <fullName evidence="1">SAF domain-containing protein</fullName>
    </recommendedName>
</protein>
<keyword evidence="3" id="KW-1185">Reference proteome</keyword>
<dbReference type="InterPro" id="IPR013974">
    <property type="entry name" value="SAF"/>
</dbReference>
<organism evidence="2 3">
    <name type="scientific">Sulfobacillus thermotolerans</name>
    <dbReference type="NCBI Taxonomy" id="338644"/>
    <lineage>
        <taxon>Bacteria</taxon>
        <taxon>Bacillati</taxon>
        <taxon>Bacillota</taxon>
        <taxon>Clostridia</taxon>
        <taxon>Eubacteriales</taxon>
        <taxon>Clostridiales Family XVII. Incertae Sedis</taxon>
        <taxon>Sulfobacillus</taxon>
    </lineage>
</organism>
<accession>A0ABM6RMT0</accession>
<sequence length="249" mass="25128">MMQGSVASTPPAKVQTGRRPLGRVLKLVASFGGGLVLLGIAHSLTLPPHPHTVWVVKTAVSPGTPITPQTVTPLKTLSAWPHALTTVPTGWVAKTALAPGQPLLASAVTPAAGFRGLKAHEAVWTIPVSAVGSGMVQPGDRVDVWSDPQSQPTSGNTASTGFATEWATGVRVLGIYSSSGTPVSGQTAIGIVTLAVPTSALPILLTIANPALVMTPAATHFALVVNTAPVSTTAPAPTKAAAHASRPKG</sequence>
<dbReference type="Proteomes" id="UP000325292">
    <property type="component" value="Chromosome"/>
</dbReference>
<evidence type="ECO:0000259" key="1">
    <source>
        <dbReference type="SMART" id="SM00858"/>
    </source>
</evidence>
<dbReference type="EMBL" id="CP019454">
    <property type="protein sequence ID" value="AUW92619.1"/>
    <property type="molecule type" value="Genomic_DNA"/>
</dbReference>
<name>A0ABM6RMT0_9FIRM</name>
<reference evidence="2 3" key="1">
    <citation type="journal article" date="2019" name="Sci. Rep.">
        <title>Sulfobacillus thermotolerans: new insights into resistance and metabolic capacities of acidophilic chemolithotrophs.</title>
        <authorList>
            <person name="Panyushkina A.E."/>
            <person name="Babenko V.V."/>
            <person name="Nikitina A.S."/>
            <person name="Selezneva O.V."/>
            <person name="Tsaplina I.A."/>
            <person name="Letarova M.A."/>
            <person name="Kostryukova E.S."/>
            <person name="Letarov A.V."/>
        </authorList>
    </citation>
    <scope>NUCLEOTIDE SEQUENCE [LARGE SCALE GENOMIC DNA]</scope>
    <source>
        <strain evidence="2 3">Kr1</strain>
    </source>
</reference>
<evidence type="ECO:0000313" key="2">
    <source>
        <dbReference type="EMBL" id="AUW92619.1"/>
    </source>
</evidence>